<dbReference type="InterPro" id="IPR038324">
    <property type="entry name" value="Rpb4/RPC9_sf"/>
</dbReference>
<accession>A0A0D2G670</accession>
<evidence type="ECO:0000313" key="3">
    <source>
        <dbReference type="Proteomes" id="UP000053789"/>
    </source>
</evidence>
<dbReference type="GO" id="GO:0005666">
    <property type="term" value="C:RNA polymerase III complex"/>
    <property type="evidence" value="ECO:0007669"/>
    <property type="project" value="InterPro"/>
</dbReference>
<dbReference type="Proteomes" id="UP000053789">
    <property type="component" value="Unassembled WGS sequence"/>
</dbReference>
<feature type="region of interest" description="Disordered" evidence="1">
    <location>
        <begin position="102"/>
        <end position="153"/>
    </location>
</feature>
<dbReference type="Gene3D" id="1.20.1250.40">
    <property type="match status" value="1"/>
</dbReference>
<evidence type="ECO:0000313" key="2">
    <source>
        <dbReference type="EMBL" id="KIW94082.1"/>
    </source>
</evidence>
<reference evidence="2" key="1">
    <citation type="submission" date="2015-01" db="EMBL/GenBank/DDBJ databases">
        <title>The Genome Sequence of Cladophialophora bantiana CBS 173.52.</title>
        <authorList>
            <consortium name="The Broad Institute Genomics Platform"/>
            <person name="Cuomo C."/>
            <person name="de Hoog S."/>
            <person name="Gorbushina A."/>
            <person name="Stielow B."/>
            <person name="Teixiera M."/>
            <person name="Abouelleil A."/>
            <person name="Chapman S.B."/>
            <person name="Priest M."/>
            <person name="Young S.K."/>
            <person name="Wortman J."/>
            <person name="Nusbaum C."/>
            <person name="Birren B."/>
        </authorList>
    </citation>
    <scope>NUCLEOTIDE SEQUENCE [LARGE SCALE GENOMIC DNA]</scope>
    <source>
        <strain evidence="2">CBS 173.52</strain>
    </source>
</reference>
<dbReference type="PANTHER" id="PTHR15561">
    <property type="entry name" value="CALCITONIN GENE-RELATED PEPTIDE-RECEPTOR COMPONENT PROTEIN"/>
    <property type="match status" value="1"/>
</dbReference>
<name>A0A0D2G670_CLAB1</name>
<dbReference type="HOGENOM" id="CLU_103833_0_0_1"/>
<dbReference type="EMBL" id="KN846986">
    <property type="protein sequence ID" value="KIW94082.1"/>
    <property type="molecule type" value="Genomic_DNA"/>
</dbReference>
<dbReference type="AlphaFoldDB" id="A0A0D2G670"/>
<feature type="region of interest" description="Disordered" evidence="1">
    <location>
        <begin position="194"/>
        <end position="213"/>
    </location>
</feature>
<dbReference type="RefSeq" id="XP_016620751.1">
    <property type="nucleotide sequence ID" value="XM_016763138.1"/>
</dbReference>
<evidence type="ECO:0000256" key="1">
    <source>
        <dbReference type="SAM" id="MobiDB-lite"/>
    </source>
</evidence>
<protein>
    <recommendedName>
        <fullName evidence="4">DNA-directed RNA polymerase III subunit RPC9</fullName>
    </recommendedName>
</protein>
<dbReference type="GeneID" id="27698326"/>
<gene>
    <name evidence="2" type="ORF">Z519_05398</name>
</gene>
<organism evidence="2 3">
    <name type="scientific">Cladophialophora bantiana (strain ATCC 10958 / CBS 173.52 / CDC B-1940 / NIH 8579)</name>
    <name type="common">Xylohypha bantiana</name>
    <dbReference type="NCBI Taxonomy" id="1442370"/>
    <lineage>
        <taxon>Eukaryota</taxon>
        <taxon>Fungi</taxon>
        <taxon>Dikarya</taxon>
        <taxon>Ascomycota</taxon>
        <taxon>Pezizomycotina</taxon>
        <taxon>Eurotiomycetes</taxon>
        <taxon>Chaetothyriomycetidae</taxon>
        <taxon>Chaetothyriales</taxon>
        <taxon>Herpotrichiellaceae</taxon>
        <taxon>Cladophialophora</taxon>
    </lineage>
</organism>
<sequence>MRVLDPQSALLTTPEVYQFLCQNPPRPPPRKIGSYKQIDLKDNQRVLDDFKHYVTNTVPFIAKYPPIETFIKNVVPRLRVFGLTKTEVLMLINLGLGLPRGQQQQQTADDNAQTEGANGEGGDIDDDDDAAAADETNGQKTAEGEEEPRDPDDRQFLSLVVEELEERFPGEEGEAQIQKILEIMREEYNRAHAMHASPNGNTNIDDNELMDVP</sequence>
<feature type="compositionally biased region" description="Low complexity" evidence="1">
    <location>
        <begin position="102"/>
        <end position="117"/>
    </location>
</feature>
<dbReference type="PANTHER" id="PTHR15561:SF0">
    <property type="entry name" value="DNA-DIRECTED RNA POLYMERASE III SUBUNIT RPC9"/>
    <property type="match status" value="1"/>
</dbReference>
<evidence type="ECO:0008006" key="4">
    <source>
        <dbReference type="Google" id="ProtNLM"/>
    </source>
</evidence>
<keyword evidence="3" id="KW-1185">Reference proteome</keyword>
<dbReference type="InterPro" id="IPR038846">
    <property type="entry name" value="RPC9"/>
</dbReference>
<proteinExistence type="predicted"/>
<dbReference type="GO" id="GO:0006384">
    <property type="term" value="P:transcription initiation at RNA polymerase III promoter"/>
    <property type="evidence" value="ECO:0007669"/>
    <property type="project" value="InterPro"/>
</dbReference>
<feature type="compositionally biased region" description="Acidic residues" evidence="1">
    <location>
        <begin position="122"/>
        <end position="132"/>
    </location>
</feature>
<dbReference type="OrthoDB" id="1746530at2759"/>